<keyword evidence="2" id="KW-1185">Reference proteome</keyword>
<reference evidence="1 2" key="1">
    <citation type="submission" date="2019-02" db="EMBL/GenBank/DDBJ databases">
        <title>Genomic Encyclopedia of Type Strains, Phase IV (KMG-IV): sequencing the most valuable type-strain genomes for metagenomic binning, comparative biology and taxonomic classification.</title>
        <authorList>
            <person name="Goeker M."/>
        </authorList>
    </citation>
    <scope>NUCLEOTIDE SEQUENCE [LARGE SCALE GENOMIC DNA]</scope>
    <source>
        <strain evidence="1 2">DSM 105135</strain>
    </source>
</reference>
<evidence type="ECO:0000313" key="2">
    <source>
        <dbReference type="Proteomes" id="UP000292423"/>
    </source>
</evidence>
<accession>A0A4Q7YLJ5</accession>
<protein>
    <submittedName>
        <fullName evidence="1">Uncharacterized protein</fullName>
    </submittedName>
</protein>
<sequence>MSTLHRLLKSFSHDTRLFLLALAAGDCPESWRSSADENPD</sequence>
<evidence type="ECO:0000313" key="1">
    <source>
        <dbReference type="EMBL" id="RZU38437.1"/>
    </source>
</evidence>
<dbReference type="RefSeq" id="WP_278044912.1">
    <property type="nucleotide sequence ID" value="NZ_SHKX01000013.1"/>
</dbReference>
<gene>
    <name evidence="1" type="ORF">EV700_2369</name>
</gene>
<name>A0A4Q7YLJ5_9GAMM</name>
<comment type="caution">
    <text evidence="1">The sequence shown here is derived from an EMBL/GenBank/DDBJ whole genome shotgun (WGS) entry which is preliminary data.</text>
</comment>
<dbReference type="Proteomes" id="UP000292423">
    <property type="component" value="Unassembled WGS sequence"/>
</dbReference>
<dbReference type="AlphaFoldDB" id="A0A4Q7YLJ5"/>
<organism evidence="1 2">
    <name type="scientific">Fluviicoccus keumensis</name>
    <dbReference type="NCBI Taxonomy" id="1435465"/>
    <lineage>
        <taxon>Bacteria</taxon>
        <taxon>Pseudomonadati</taxon>
        <taxon>Pseudomonadota</taxon>
        <taxon>Gammaproteobacteria</taxon>
        <taxon>Moraxellales</taxon>
        <taxon>Moraxellaceae</taxon>
        <taxon>Fluviicoccus</taxon>
    </lineage>
</organism>
<dbReference type="EMBL" id="SHKX01000013">
    <property type="protein sequence ID" value="RZU38437.1"/>
    <property type="molecule type" value="Genomic_DNA"/>
</dbReference>
<proteinExistence type="predicted"/>